<gene>
    <name evidence="12" type="ORF">DKG75_20750</name>
</gene>
<keyword evidence="9 11" id="KW-0520">NAD</keyword>
<keyword evidence="7 9" id="KW-0275">Fatty acid biosynthesis</keyword>
<dbReference type="NCBIfam" id="NF005717">
    <property type="entry name" value="PRK07533.1"/>
    <property type="match status" value="1"/>
</dbReference>
<sequence>MSINPEPLAGLLAGKVGLVTGIANGSSIAAGCARLFRAAGAELAVTHLNERALAHVRPVAEEVGAALLLPLDVTDDAALEAVFEAIRARWGRLDFLLHSIAFCPKEDLHGRVVDSSRQGFATAMDVSVHSFIRMARLAEPLMDRGGCLLTVSYYGSEKVVDHYNVMGPVKAALEASVRYLAAELGPRGIRVNALSPGPLKTRAASGIDHFDDLIEAARSRAPARRLVDIAEVGAIAAGLVSDFSTGVTGNIAYVDGGYHVVD</sequence>
<dbReference type="Gene3D" id="1.10.8.400">
    <property type="entry name" value="Enoyl acyl carrier protein reductase"/>
    <property type="match status" value="1"/>
</dbReference>
<feature type="binding site" evidence="11">
    <location>
        <begin position="27"/>
        <end position="28"/>
    </location>
    <ligand>
        <name>NAD(+)</name>
        <dbReference type="ChEBI" id="CHEBI:57540"/>
    </ligand>
</feature>
<keyword evidence="13" id="KW-1185">Reference proteome</keyword>
<dbReference type="InterPro" id="IPR014358">
    <property type="entry name" value="Enoyl-ACP_Rdtase_NADH"/>
</dbReference>
<dbReference type="PANTHER" id="PTHR43159">
    <property type="entry name" value="ENOYL-[ACYL-CARRIER-PROTEIN] REDUCTASE"/>
    <property type="match status" value="1"/>
</dbReference>
<evidence type="ECO:0000256" key="3">
    <source>
        <dbReference type="ARBA" id="ARBA00022516"/>
    </source>
</evidence>
<reference evidence="13" key="1">
    <citation type="submission" date="2018-05" db="EMBL/GenBank/DDBJ databases">
        <title>Zavarzinia sp. HR-AS.</title>
        <authorList>
            <person name="Lee Y."/>
            <person name="Jeon C.O."/>
        </authorList>
    </citation>
    <scope>NUCLEOTIDE SEQUENCE [LARGE SCALE GENOMIC DNA]</scope>
    <source>
        <strain evidence="13">DSM 1231</strain>
    </source>
</reference>
<comment type="caution">
    <text evidence="12">The sequence shown here is derived from an EMBL/GenBank/DDBJ whole genome shotgun (WGS) entry which is preliminary data.</text>
</comment>
<dbReference type="EMBL" id="QGLF01000007">
    <property type="protein sequence ID" value="PWR17973.1"/>
    <property type="molecule type" value="Genomic_DNA"/>
</dbReference>
<evidence type="ECO:0000256" key="7">
    <source>
        <dbReference type="ARBA" id="ARBA00023160"/>
    </source>
</evidence>
<comment type="catalytic activity">
    <reaction evidence="8 9">
        <text>a 2,3-saturated acyl-[ACP] + NAD(+) = a (2E)-enoyl-[ACP] + NADH + H(+)</text>
        <dbReference type="Rhea" id="RHEA:10240"/>
        <dbReference type="Rhea" id="RHEA-COMP:9925"/>
        <dbReference type="Rhea" id="RHEA-COMP:9926"/>
        <dbReference type="ChEBI" id="CHEBI:15378"/>
        <dbReference type="ChEBI" id="CHEBI:57540"/>
        <dbReference type="ChEBI" id="CHEBI:57945"/>
        <dbReference type="ChEBI" id="CHEBI:78784"/>
        <dbReference type="ChEBI" id="CHEBI:78785"/>
        <dbReference type="EC" id="1.3.1.9"/>
    </reaction>
</comment>
<accession>A0A317DYA5</accession>
<dbReference type="Gene3D" id="3.40.50.720">
    <property type="entry name" value="NAD(P)-binding Rossmann-like Domain"/>
    <property type="match status" value="1"/>
</dbReference>
<evidence type="ECO:0000256" key="6">
    <source>
        <dbReference type="ARBA" id="ARBA00023098"/>
    </source>
</evidence>
<keyword evidence="4" id="KW-0276">Fatty acid metabolism</keyword>
<feature type="binding site" evidence="11">
    <location>
        <position position="170"/>
    </location>
    <ligand>
        <name>NAD(+)</name>
        <dbReference type="ChEBI" id="CHEBI:57540"/>
    </ligand>
</feature>
<organism evidence="12 13">
    <name type="scientific">Zavarzinia compransoris</name>
    <dbReference type="NCBI Taxonomy" id="1264899"/>
    <lineage>
        <taxon>Bacteria</taxon>
        <taxon>Pseudomonadati</taxon>
        <taxon>Pseudomonadota</taxon>
        <taxon>Alphaproteobacteria</taxon>
        <taxon>Rhodospirillales</taxon>
        <taxon>Zavarziniaceae</taxon>
        <taxon>Zavarzinia</taxon>
    </lineage>
</organism>
<protein>
    <recommendedName>
        <fullName evidence="9">Enoyl-[acyl-carrier-protein] reductase [NADH]</fullName>
        <ecNumber evidence="9">1.3.1.9</ecNumber>
    </recommendedName>
</protein>
<evidence type="ECO:0000256" key="11">
    <source>
        <dbReference type="PIRSR" id="PIRSR000094-3"/>
    </source>
</evidence>
<dbReference type="PRINTS" id="PR00081">
    <property type="entry name" value="GDHRDH"/>
</dbReference>
<comment type="similarity">
    <text evidence="2 9">Belongs to the short-chain dehydrogenases/reductases (SDR) family. FabI subfamily.</text>
</comment>
<evidence type="ECO:0000313" key="13">
    <source>
        <dbReference type="Proteomes" id="UP000246077"/>
    </source>
</evidence>
<name>A0A317DYA5_9PROT</name>
<evidence type="ECO:0000256" key="2">
    <source>
        <dbReference type="ARBA" id="ARBA00009233"/>
    </source>
</evidence>
<dbReference type="AlphaFoldDB" id="A0A317DYA5"/>
<dbReference type="InterPro" id="IPR036291">
    <property type="entry name" value="NAD(P)-bd_dom_sf"/>
</dbReference>
<dbReference type="EC" id="1.3.1.9" evidence="9"/>
<dbReference type="RefSeq" id="WP_109923107.1">
    <property type="nucleotide sequence ID" value="NZ_QGLF01000007.1"/>
</dbReference>
<dbReference type="GO" id="GO:0004318">
    <property type="term" value="F:enoyl-[acyl-carrier-protein] reductase (NADH) activity"/>
    <property type="evidence" value="ECO:0007669"/>
    <property type="project" value="UniProtKB-EC"/>
</dbReference>
<evidence type="ECO:0000256" key="9">
    <source>
        <dbReference type="PIRNR" id="PIRNR000094"/>
    </source>
</evidence>
<dbReference type="Proteomes" id="UP000246077">
    <property type="component" value="Unassembled WGS sequence"/>
</dbReference>
<evidence type="ECO:0000256" key="5">
    <source>
        <dbReference type="ARBA" id="ARBA00023002"/>
    </source>
</evidence>
<feature type="binding site" evidence="11">
    <location>
        <begin position="72"/>
        <end position="73"/>
    </location>
    <ligand>
        <name>NAD(+)</name>
        <dbReference type="ChEBI" id="CHEBI:57540"/>
    </ligand>
</feature>
<dbReference type="UniPathway" id="UPA00094"/>
<evidence type="ECO:0000256" key="10">
    <source>
        <dbReference type="PIRSR" id="PIRSR000094-1"/>
    </source>
</evidence>
<keyword evidence="3 9" id="KW-0444">Lipid biosynthesis</keyword>
<dbReference type="PANTHER" id="PTHR43159:SF2">
    <property type="entry name" value="ENOYL-[ACYL-CARRIER-PROTEIN] REDUCTASE [NADH], CHLOROPLASTIC"/>
    <property type="match status" value="1"/>
</dbReference>
<dbReference type="Pfam" id="PF13561">
    <property type="entry name" value="adh_short_C2"/>
    <property type="match status" value="1"/>
</dbReference>
<evidence type="ECO:0000256" key="8">
    <source>
        <dbReference type="ARBA" id="ARBA00048572"/>
    </source>
</evidence>
<dbReference type="InterPro" id="IPR002347">
    <property type="entry name" value="SDR_fam"/>
</dbReference>
<keyword evidence="6" id="KW-0443">Lipid metabolism</keyword>
<dbReference type="CDD" id="cd05372">
    <property type="entry name" value="ENR_SDR"/>
    <property type="match status" value="1"/>
</dbReference>
<evidence type="ECO:0000256" key="4">
    <source>
        <dbReference type="ARBA" id="ARBA00022832"/>
    </source>
</evidence>
<evidence type="ECO:0000256" key="1">
    <source>
        <dbReference type="ARBA" id="ARBA00005194"/>
    </source>
</evidence>
<dbReference type="SUPFAM" id="SSF51735">
    <property type="entry name" value="NAD(P)-binding Rossmann-fold domains"/>
    <property type="match status" value="1"/>
</dbReference>
<feature type="active site" description="Proton acceptor" evidence="10">
    <location>
        <position position="163"/>
    </location>
</feature>
<keyword evidence="5 9" id="KW-0560">Oxidoreductase</keyword>
<comment type="pathway">
    <text evidence="1">Lipid metabolism; fatty acid biosynthesis.</text>
</comment>
<dbReference type="GO" id="GO:0006633">
    <property type="term" value="P:fatty acid biosynthetic process"/>
    <property type="evidence" value="ECO:0007669"/>
    <property type="project" value="UniProtKB-UniPathway"/>
</dbReference>
<feature type="binding site" evidence="11">
    <location>
        <position position="100"/>
    </location>
    <ligand>
        <name>NAD(+)</name>
        <dbReference type="ChEBI" id="CHEBI:57540"/>
    </ligand>
</feature>
<feature type="active site" description="Proton acceptor" evidence="10">
    <location>
        <position position="153"/>
    </location>
</feature>
<feature type="binding site" evidence="11">
    <location>
        <position position="21"/>
    </location>
    <ligand>
        <name>NAD(+)</name>
        <dbReference type="ChEBI" id="CHEBI:57540"/>
    </ligand>
</feature>
<dbReference type="PIRSF" id="PIRSF000094">
    <property type="entry name" value="Enoyl-ACP_rdct"/>
    <property type="match status" value="1"/>
</dbReference>
<dbReference type="OrthoDB" id="9803628at2"/>
<evidence type="ECO:0000313" key="12">
    <source>
        <dbReference type="EMBL" id="PWR17973.1"/>
    </source>
</evidence>
<proteinExistence type="inferred from homology"/>